<dbReference type="RefSeq" id="WP_330136385.1">
    <property type="nucleotide sequence ID" value="NZ_JAUTXY010000016.1"/>
</dbReference>
<dbReference type="Gene3D" id="3.30.2030.20">
    <property type="match status" value="1"/>
</dbReference>
<evidence type="ECO:0000313" key="7">
    <source>
        <dbReference type="EMBL" id="MEE2061221.1"/>
    </source>
</evidence>
<protein>
    <submittedName>
        <fullName evidence="7">LppA family lipoprotein</fullName>
    </submittedName>
</protein>
<comment type="subcellular location">
    <subcellularLocation>
        <location evidence="1">Cell membrane</location>
        <topology evidence="1">Lipid-anchor</topology>
    </subcellularLocation>
</comment>
<evidence type="ECO:0000256" key="3">
    <source>
        <dbReference type="ARBA" id="ARBA00022729"/>
    </source>
</evidence>
<proteinExistence type="predicted"/>
<keyword evidence="2" id="KW-1003">Cell membrane</keyword>
<accession>A0ABU7LI22</accession>
<evidence type="ECO:0000313" key="8">
    <source>
        <dbReference type="Proteomes" id="UP001336020"/>
    </source>
</evidence>
<gene>
    <name evidence="7" type="ORF">Q7514_27215</name>
</gene>
<comment type="caution">
    <text evidence="7">The sequence shown here is derived from an EMBL/GenBank/DDBJ whole genome shotgun (WGS) entry which is preliminary data.</text>
</comment>
<dbReference type="Pfam" id="PF16708">
    <property type="entry name" value="LppA"/>
    <property type="match status" value="1"/>
</dbReference>
<dbReference type="EMBL" id="JAUTXY010000016">
    <property type="protein sequence ID" value="MEE2061221.1"/>
    <property type="molecule type" value="Genomic_DNA"/>
</dbReference>
<evidence type="ECO:0000256" key="6">
    <source>
        <dbReference type="ARBA" id="ARBA00023288"/>
    </source>
</evidence>
<sequence>MSEFPFLRVCIVTAVVATMTGCATARSRAVPEPVADSTDAAVEYYLQVQRDVVDALSAEFPGLEFSEKYARTNAGCTLADGTYGMSVHLPIQGSSNPVPVADLQRAADLFERTAADAGFHGRQVLPPDTGFSMRMFAADGSYITFGSYVAAIVGLTVGCYRI</sequence>
<name>A0ABU7LI22_9NOCA</name>
<organism evidence="7 8">
    <name type="scientific">Rhodococcus artemisiae</name>
    <dbReference type="NCBI Taxonomy" id="714159"/>
    <lineage>
        <taxon>Bacteria</taxon>
        <taxon>Bacillati</taxon>
        <taxon>Actinomycetota</taxon>
        <taxon>Actinomycetes</taxon>
        <taxon>Mycobacteriales</taxon>
        <taxon>Nocardiaceae</taxon>
        <taxon>Rhodococcus</taxon>
    </lineage>
</organism>
<evidence type="ECO:0000256" key="4">
    <source>
        <dbReference type="ARBA" id="ARBA00023136"/>
    </source>
</evidence>
<evidence type="ECO:0000256" key="2">
    <source>
        <dbReference type="ARBA" id="ARBA00022475"/>
    </source>
</evidence>
<dbReference type="InterPro" id="IPR032018">
    <property type="entry name" value="LppA/LppB/LprP"/>
</dbReference>
<keyword evidence="5" id="KW-0564">Palmitate</keyword>
<keyword evidence="6 7" id="KW-0449">Lipoprotein</keyword>
<dbReference type="Proteomes" id="UP001336020">
    <property type="component" value="Unassembled WGS sequence"/>
</dbReference>
<keyword evidence="3" id="KW-0732">Signal</keyword>
<evidence type="ECO:0000256" key="1">
    <source>
        <dbReference type="ARBA" id="ARBA00004193"/>
    </source>
</evidence>
<reference evidence="7 8" key="1">
    <citation type="submission" date="2023-07" db="EMBL/GenBank/DDBJ databases">
        <authorList>
            <person name="Girao M."/>
            <person name="Carvalho M.F."/>
        </authorList>
    </citation>
    <scope>NUCLEOTIDE SEQUENCE [LARGE SCALE GENOMIC DNA]</scope>
    <source>
        <strain evidence="7 8">YIM65754</strain>
    </source>
</reference>
<keyword evidence="8" id="KW-1185">Reference proteome</keyword>
<evidence type="ECO:0000256" key="5">
    <source>
        <dbReference type="ARBA" id="ARBA00023139"/>
    </source>
</evidence>
<keyword evidence="4" id="KW-0472">Membrane</keyword>